<proteinExistence type="inferred from homology"/>
<evidence type="ECO:0000256" key="1">
    <source>
        <dbReference type="ARBA" id="ARBA00004123"/>
    </source>
</evidence>
<comment type="similarity">
    <text evidence="3">Belongs to the CSN7/EIF3M family. CSN7 subfamily.</text>
</comment>
<name>A0AAV6HG05_9TELE</name>
<comment type="caution">
    <text evidence="9">The sequence shown here is derived from an EMBL/GenBank/DDBJ whole genome shotgun (WGS) entry which is preliminary data.</text>
</comment>
<keyword evidence="10" id="KW-1185">Reference proteome</keyword>
<dbReference type="PANTHER" id="PTHR15350">
    <property type="entry name" value="COP9 SIGNALOSOME COMPLEX SUBUNIT 7/DENDRITIC CELL PROTEIN GA17"/>
    <property type="match status" value="1"/>
</dbReference>
<accession>A0AAV6HG05</accession>
<protein>
    <recommendedName>
        <fullName evidence="8">PCI domain-containing protein</fullName>
    </recommendedName>
</protein>
<evidence type="ECO:0000256" key="2">
    <source>
        <dbReference type="ARBA" id="ARBA00004496"/>
    </source>
</evidence>
<dbReference type="PANTHER" id="PTHR15350:SF5">
    <property type="entry name" value="COP9 SIGNALOSOME COMPLEX SUBUNIT 7"/>
    <property type="match status" value="1"/>
</dbReference>
<comment type="function">
    <text evidence="7">Component of the COP9 signalosome complex (CSN), a complex involved in various cellular and developmental processes. The CSN complex is an essential regulator of the ubiquitin (Ubl) conjugation pathway by mediating the deneddylation of the cullin subunits of SCF-type E3 ligase complexes, leading to decrease the Ubl ligase activity of SCF-type complexes such as SCF, CSA or DDB2. The complex is also involved in phosphorylation of p53/TP53, JUN, I-kappa-B-alpha/NFKBIA, ITPK1 and IRF8/ICSBP, possibly via its association with CK2 and PKD kinases. CSN-dependent phosphorylation of TP53 and JUN promotes and protects degradation by the Ubl system, respectively.</text>
</comment>
<keyword evidence="5" id="KW-0736">Signalosome</keyword>
<reference evidence="9 10" key="1">
    <citation type="submission" date="2020-10" db="EMBL/GenBank/DDBJ databases">
        <title>Chromosome-scale genome assembly of the Allis shad, Alosa alosa.</title>
        <authorList>
            <person name="Margot Z."/>
            <person name="Christophe K."/>
            <person name="Cabau C."/>
            <person name="Louis A."/>
            <person name="Berthelot C."/>
            <person name="Parey E."/>
            <person name="Roest Crollius H."/>
            <person name="Montfort J."/>
            <person name="Robinson-Rechavi M."/>
            <person name="Bucao C."/>
            <person name="Bouchez O."/>
            <person name="Gislard M."/>
            <person name="Lluch J."/>
            <person name="Milhes M."/>
            <person name="Lampietro C."/>
            <person name="Lopez Roques C."/>
            <person name="Donnadieu C."/>
            <person name="Braasch I."/>
            <person name="Desvignes T."/>
            <person name="Postlethwait J."/>
            <person name="Bobe J."/>
            <person name="Guiguen Y."/>
        </authorList>
    </citation>
    <scope>NUCLEOTIDE SEQUENCE [LARGE SCALE GENOMIC DNA]</scope>
    <source>
        <strain evidence="9">M-15738</strain>
        <tissue evidence="9">Blood</tissue>
    </source>
</reference>
<dbReference type="EMBL" id="JADWDJ010000001">
    <property type="protein sequence ID" value="KAG5286019.1"/>
    <property type="molecule type" value="Genomic_DNA"/>
</dbReference>
<feature type="domain" description="PCI" evidence="8">
    <location>
        <begin position="1"/>
        <end position="168"/>
    </location>
</feature>
<dbReference type="GO" id="GO:0005737">
    <property type="term" value="C:cytoplasm"/>
    <property type="evidence" value="ECO:0007669"/>
    <property type="project" value="UniProtKB-SubCell"/>
</dbReference>
<evidence type="ECO:0000256" key="6">
    <source>
        <dbReference type="ARBA" id="ARBA00023242"/>
    </source>
</evidence>
<dbReference type="Pfam" id="PF01399">
    <property type="entry name" value="PCI"/>
    <property type="match status" value="1"/>
</dbReference>
<dbReference type="InterPro" id="IPR000717">
    <property type="entry name" value="PCI_dom"/>
</dbReference>
<evidence type="ECO:0000259" key="8">
    <source>
        <dbReference type="PROSITE" id="PS50250"/>
    </source>
</evidence>
<dbReference type="Pfam" id="PF22061">
    <property type="entry name" value="CSN7_HB_subdom"/>
    <property type="match status" value="1"/>
</dbReference>
<keyword evidence="6" id="KW-0539">Nucleus</keyword>
<organism evidence="9 10">
    <name type="scientific">Alosa alosa</name>
    <name type="common">allis shad</name>
    <dbReference type="NCBI Taxonomy" id="278164"/>
    <lineage>
        <taxon>Eukaryota</taxon>
        <taxon>Metazoa</taxon>
        <taxon>Chordata</taxon>
        <taxon>Craniata</taxon>
        <taxon>Vertebrata</taxon>
        <taxon>Euteleostomi</taxon>
        <taxon>Actinopterygii</taxon>
        <taxon>Neopterygii</taxon>
        <taxon>Teleostei</taxon>
        <taxon>Clupei</taxon>
        <taxon>Clupeiformes</taxon>
        <taxon>Clupeoidei</taxon>
        <taxon>Clupeidae</taxon>
        <taxon>Alosa</taxon>
    </lineage>
</organism>
<evidence type="ECO:0000256" key="7">
    <source>
        <dbReference type="ARBA" id="ARBA00025037"/>
    </source>
</evidence>
<sequence>MQLPGYLKMDGGQTSKVNIQLERFVVLAKKAKGPALVVLIKQLLYAPGVYVFGEFLDLPCVQKLSAGSSKGYCELLNVFAYGTFKDYKEKKNDLPPLTEVQKNKLRHLTIVSLAAKMKCIPYSLLLAELELASVRQLEDLIIEALYADVIWGKLDRCRQQLEVDSCLGRDIQPTDPGHLVSTLQQWCSSCEKVLDAIELQLDRVGQFVDQRTMTQQQVEEEARRIQKVLASTPAAAEAP</sequence>
<dbReference type="AlphaFoldDB" id="A0AAV6HG05"/>
<dbReference type="Proteomes" id="UP000823561">
    <property type="component" value="Chromosome 1"/>
</dbReference>
<dbReference type="PROSITE" id="PS50250">
    <property type="entry name" value="PCI"/>
    <property type="match status" value="1"/>
</dbReference>
<dbReference type="GO" id="GO:0008180">
    <property type="term" value="C:COP9 signalosome"/>
    <property type="evidence" value="ECO:0007669"/>
    <property type="project" value="UniProtKB-KW"/>
</dbReference>
<dbReference type="GO" id="GO:0010387">
    <property type="term" value="P:COP9 signalosome assembly"/>
    <property type="evidence" value="ECO:0007669"/>
    <property type="project" value="InterPro"/>
</dbReference>
<dbReference type="SMART" id="SM00088">
    <property type="entry name" value="PINT"/>
    <property type="match status" value="1"/>
</dbReference>
<keyword evidence="4" id="KW-0963">Cytoplasm</keyword>
<gene>
    <name evidence="9" type="ORF">AALO_G00010080</name>
</gene>
<dbReference type="InterPro" id="IPR041481">
    <property type="entry name" value="CSN7_helixI"/>
</dbReference>
<dbReference type="Pfam" id="PF18392">
    <property type="entry name" value="CSN7a_helixI"/>
    <property type="match status" value="1"/>
</dbReference>
<comment type="subcellular location">
    <subcellularLocation>
        <location evidence="2">Cytoplasm</location>
    </subcellularLocation>
    <subcellularLocation>
        <location evidence="1">Nucleus</location>
    </subcellularLocation>
</comment>
<dbReference type="InterPro" id="IPR045237">
    <property type="entry name" value="COPS7/eIF3m"/>
</dbReference>
<evidence type="ECO:0000313" key="10">
    <source>
        <dbReference type="Proteomes" id="UP000823561"/>
    </source>
</evidence>
<evidence type="ECO:0000313" key="9">
    <source>
        <dbReference type="EMBL" id="KAG5286019.1"/>
    </source>
</evidence>
<evidence type="ECO:0000256" key="4">
    <source>
        <dbReference type="ARBA" id="ARBA00022490"/>
    </source>
</evidence>
<evidence type="ECO:0000256" key="5">
    <source>
        <dbReference type="ARBA" id="ARBA00022790"/>
    </source>
</evidence>
<evidence type="ECO:0000256" key="3">
    <source>
        <dbReference type="ARBA" id="ARBA00008482"/>
    </source>
</evidence>